<dbReference type="InterPro" id="IPR058921">
    <property type="entry name" value="PAP/OAS1-rel"/>
</dbReference>
<dbReference type="Proteomes" id="UP000036987">
    <property type="component" value="Unassembled WGS sequence"/>
</dbReference>
<evidence type="ECO:0000259" key="1">
    <source>
        <dbReference type="Pfam" id="PF26180"/>
    </source>
</evidence>
<reference evidence="3" key="1">
    <citation type="journal article" date="2016" name="Nature">
        <title>The genome of the seagrass Zostera marina reveals angiosperm adaptation to the sea.</title>
        <authorList>
            <person name="Olsen J.L."/>
            <person name="Rouze P."/>
            <person name="Verhelst B."/>
            <person name="Lin Y.-C."/>
            <person name="Bayer T."/>
            <person name="Collen J."/>
            <person name="Dattolo E."/>
            <person name="De Paoli E."/>
            <person name="Dittami S."/>
            <person name="Maumus F."/>
            <person name="Michel G."/>
            <person name="Kersting A."/>
            <person name="Lauritano C."/>
            <person name="Lohaus R."/>
            <person name="Toepel M."/>
            <person name="Tonon T."/>
            <person name="Vanneste K."/>
            <person name="Amirebrahimi M."/>
            <person name="Brakel J."/>
            <person name="Bostroem C."/>
            <person name="Chovatia M."/>
            <person name="Grimwood J."/>
            <person name="Jenkins J.W."/>
            <person name="Jueterbock A."/>
            <person name="Mraz A."/>
            <person name="Stam W.T."/>
            <person name="Tice H."/>
            <person name="Bornberg-Bauer E."/>
            <person name="Green P.J."/>
            <person name="Pearson G.A."/>
            <person name="Procaccini G."/>
            <person name="Duarte C.M."/>
            <person name="Schmutz J."/>
            <person name="Reusch T.B.H."/>
            <person name="Van de Peer Y."/>
        </authorList>
    </citation>
    <scope>NUCLEOTIDE SEQUENCE [LARGE SCALE GENOMIC DNA]</scope>
    <source>
        <strain evidence="3">cv. Finnish</strain>
    </source>
</reference>
<keyword evidence="2" id="KW-0808">Transferase</keyword>
<evidence type="ECO:0000313" key="3">
    <source>
        <dbReference type="Proteomes" id="UP000036987"/>
    </source>
</evidence>
<comment type="caution">
    <text evidence="2">The sequence shown here is derived from an EMBL/GenBank/DDBJ whole genome shotgun (WGS) entry which is preliminary data.</text>
</comment>
<dbReference type="AlphaFoldDB" id="A0A0K9PPA2"/>
<feature type="domain" description="PAP/OAS1 substrate-binding-related" evidence="1">
    <location>
        <begin position="120"/>
        <end position="307"/>
    </location>
</feature>
<evidence type="ECO:0000313" key="2">
    <source>
        <dbReference type="EMBL" id="KMZ70796.1"/>
    </source>
</evidence>
<dbReference type="InterPro" id="IPR058920">
    <property type="entry name" value="PAP-OAS1-bd-rel"/>
</dbReference>
<proteinExistence type="predicted"/>
<sequence length="319" mass="36014">MLDHSPRKDDLVHNIMIHQVGSGPLMTYLKSDGDIDLTVVTPSGKKIVNDVLLVLESEKEKGRNTQARSSADLVINDVQHIPAEVQLIKCMIQGTMIDISFEQLGGLKTLEFLQKADELIGREHLFKRSVLLLKGWCFYESRILGSAHGLISTYGLQIMVLFIFNLFNSSIKGPFSVMHLFLNYYDKFDWDNFGITLQGPFKIASLPNIALEKIPGDENEQVLFSDGFLQQYREGHDVINPAVRRNALYVIDPLRKNNNLCRGVNRGTLMRIRSALRFGSTTLNKILKTSTTTRLEAELEDFFKNTIQTMTKTASSVDS</sequence>
<dbReference type="GO" id="GO:0016740">
    <property type="term" value="F:transferase activity"/>
    <property type="evidence" value="ECO:0007669"/>
    <property type="project" value="UniProtKB-KW"/>
</dbReference>
<name>A0A0K9PPA2_ZOSMR</name>
<dbReference type="OrthoDB" id="273917at2759"/>
<organism evidence="2 3">
    <name type="scientific">Zostera marina</name>
    <name type="common">Eelgrass</name>
    <dbReference type="NCBI Taxonomy" id="29655"/>
    <lineage>
        <taxon>Eukaryota</taxon>
        <taxon>Viridiplantae</taxon>
        <taxon>Streptophyta</taxon>
        <taxon>Embryophyta</taxon>
        <taxon>Tracheophyta</taxon>
        <taxon>Spermatophyta</taxon>
        <taxon>Magnoliopsida</taxon>
        <taxon>Liliopsida</taxon>
        <taxon>Zosteraceae</taxon>
        <taxon>Zostera</taxon>
    </lineage>
</organism>
<dbReference type="STRING" id="29655.A0A0K9PPA2"/>
<dbReference type="EMBL" id="LFYR01000709">
    <property type="protein sequence ID" value="KMZ70796.1"/>
    <property type="molecule type" value="Genomic_DNA"/>
</dbReference>
<gene>
    <name evidence="2" type="ORF">ZOSMA_193G00270</name>
</gene>
<dbReference type="SUPFAM" id="SSF81631">
    <property type="entry name" value="PAP/OAS1 substrate-binding domain"/>
    <property type="match status" value="1"/>
</dbReference>
<keyword evidence="3" id="KW-1185">Reference proteome</keyword>
<dbReference type="PANTHER" id="PTHR45979">
    <property type="entry name" value="PAP/OAS1 SUBSTRATE-BINDING DOMAIN SUPERFAMILY"/>
    <property type="match status" value="1"/>
</dbReference>
<dbReference type="InterPro" id="IPR043519">
    <property type="entry name" value="NT_sf"/>
</dbReference>
<dbReference type="PANTHER" id="PTHR45979:SF30">
    <property type="entry name" value="NUCLEOTIDYLTRANSFERASE"/>
    <property type="match status" value="1"/>
</dbReference>
<dbReference type="SUPFAM" id="SSF81301">
    <property type="entry name" value="Nucleotidyltransferase"/>
    <property type="match status" value="1"/>
</dbReference>
<accession>A0A0K9PPA2</accession>
<protein>
    <submittedName>
        <fullName evidence="2">Nucleotidyltransferase domain containing protein, expressed</fullName>
    </submittedName>
</protein>
<dbReference type="Gene3D" id="1.10.1410.10">
    <property type="match status" value="1"/>
</dbReference>
<dbReference type="Pfam" id="PF26180">
    <property type="entry name" value="PAP-OAS1"/>
    <property type="match status" value="1"/>
</dbReference>
<dbReference type="OMA" id="GTMIDIS"/>